<evidence type="ECO:0000256" key="8">
    <source>
        <dbReference type="ARBA" id="ARBA00046314"/>
    </source>
</evidence>
<dbReference type="OMA" id="SEMIHNP"/>
<dbReference type="AlphaFoldDB" id="A0A3D4VAP0"/>
<evidence type="ECO:0000256" key="7">
    <source>
        <dbReference type="ARBA" id="ARBA00046313"/>
    </source>
</evidence>
<dbReference type="GO" id="GO:0050992">
    <property type="term" value="P:dimethylallyl diphosphate biosynthetic process"/>
    <property type="evidence" value="ECO:0007669"/>
    <property type="project" value="InterPro"/>
</dbReference>
<gene>
    <name evidence="10" type="ORF">DGD08_13370</name>
</gene>
<evidence type="ECO:0000256" key="9">
    <source>
        <dbReference type="SAM" id="MobiDB-lite"/>
    </source>
</evidence>
<keyword evidence="3" id="KW-0479">Metal-binding</keyword>
<dbReference type="GO" id="GO:0051745">
    <property type="term" value="F:4-hydroxy-3-methylbut-2-enyl diphosphate reductase activity"/>
    <property type="evidence" value="ECO:0007669"/>
    <property type="project" value="InterPro"/>
</dbReference>
<name>A0A3D4VAP0_9BACT</name>
<organism evidence="10 11">
    <name type="scientific">Gemmatimonas aurantiaca</name>
    <dbReference type="NCBI Taxonomy" id="173480"/>
    <lineage>
        <taxon>Bacteria</taxon>
        <taxon>Pseudomonadati</taxon>
        <taxon>Gemmatimonadota</taxon>
        <taxon>Gemmatimonadia</taxon>
        <taxon>Gemmatimonadales</taxon>
        <taxon>Gemmatimonadaceae</taxon>
        <taxon>Gemmatimonas</taxon>
    </lineage>
</organism>
<dbReference type="InterPro" id="IPR003451">
    <property type="entry name" value="LytB/IspH"/>
</dbReference>
<dbReference type="Gene3D" id="3.40.50.11270">
    <property type="match status" value="1"/>
</dbReference>
<keyword evidence="6" id="KW-0411">Iron-sulfur</keyword>
<evidence type="ECO:0000313" key="11">
    <source>
        <dbReference type="Proteomes" id="UP000264071"/>
    </source>
</evidence>
<comment type="pathway">
    <text evidence="8">Isoprenoid biosynthesis; dimethylallyl diphosphate biosynthesis; dimethylallyl diphosphate from (2E)-4-hydroxy-3-methylbutenyl diphosphate: step 1/1.</text>
</comment>
<dbReference type="PANTHER" id="PTHR31619">
    <property type="entry name" value="4-HYDROXY-3-METHYLBUT-2-ENYL DIPHOSPHATE REDUCTASE, CHLOROPLASTIC"/>
    <property type="match status" value="1"/>
</dbReference>
<feature type="compositionally biased region" description="Polar residues" evidence="9">
    <location>
        <begin position="1"/>
        <end position="11"/>
    </location>
</feature>
<proteinExistence type="predicted"/>
<keyword evidence="2" id="KW-0004">4Fe-4S</keyword>
<evidence type="ECO:0000256" key="6">
    <source>
        <dbReference type="ARBA" id="ARBA00023014"/>
    </source>
</evidence>
<comment type="pathway">
    <text evidence="7">Isoprenoid biosynthesis; isopentenyl diphosphate biosynthesis via DXP pathway; isopentenyl diphosphate from 1-deoxy-D-xylulose 5-phosphate: step 6/6.</text>
</comment>
<dbReference type="Gene3D" id="3.40.1010.20">
    <property type="entry name" value="4-hydroxy-3-methylbut-2-enyl diphosphate reductase, catalytic domain"/>
    <property type="match status" value="2"/>
</dbReference>
<dbReference type="NCBIfam" id="NF009911">
    <property type="entry name" value="PRK13371.1"/>
    <property type="match status" value="1"/>
</dbReference>
<dbReference type="GO" id="GO:0046872">
    <property type="term" value="F:metal ion binding"/>
    <property type="evidence" value="ECO:0007669"/>
    <property type="project" value="UniProtKB-KW"/>
</dbReference>
<evidence type="ECO:0000256" key="3">
    <source>
        <dbReference type="ARBA" id="ARBA00022723"/>
    </source>
</evidence>
<feature type="region of interest" description="Disordered" evidence="9">
    <location>
        <begin position="1"/>
        <end position="25"/>
    </location>
</feature>
<dbReference type="NCBIfam" id="TIGR00216">
    <property type="entry name" value="ispH_lytB"/>
    <property type="match status" value="1"/>
</dbReference>
<dbReference type="EMBL" id="DPIY01000010">
    <property type="protein sequence ID" value="HCT58189.1"/>
    <property type="molecule type" value="Genomic_DNA"/>
</dbReference>
<keyword evidence="5" id="KW-0408">Iron</keyword>
<evidence type="ECO:0000256" key="4">
    <source>
        <dbReference type="ARBA" id="ARBA00023002"/>
    </source>
</evidence>
<comment type="cofactor">
    <cofactor evidence="1">
        <name>[4Fe-4S] cluster</name>
        <dbReference type="ChEBI" id="CHEBI:49883"/>
    </cofactor>
</comment>
<dbReference type="CDD" id="cd13944">
    <property type="entry name" value="lytB_ispH"/>
    <property type="match status" value="1"/>
</dbReference>
<dbReference type="GO" id="GO:0019288">
    <property type="term" value="P:isopentenyl diphosphate biosynthetic process, methylerythritol 4-phosphate pathway"/>
    <property type="evidence" value="ECO:0007669"/>
    <property type="project" value="InterPro"/>
</dbReference>
<dbReference type="Proteomes" id="UP000264071">
    <property type="component" value="Unassembled WGS sequence"/>
</dbReference>
<comment type="caution">
    <text evidence="10">The sequence shown here is derived from an EMBL/GenBank/DDBJ whole genome shotgun (WGS) entry which is preliminary data.</text>
</comment>
<protein>
    <submittedName>
        <fullName evidence="10">4-hydroxy-3-methylbut-2-enyl diphosphate reductase</fullName>
    </submittedName>
</protein>
<sequence>MSNTPSDTSATAAGVRTTGAPGSAAADASGAYIRKGFGLKAEVQETLAADYTGHLVDLLRERDYALEAGDTTIRLAREFGFCYGVERAVDYAYQTRRKFPERRIFLAGEIIHNPHVNAKLQEMGVIFLSAKGKGFDYAPVEPKDVVILPAFGVTIQDFQTLRELGCVVVDTTCGSVLNVWKRVEAYARDGFTSLIHGKYYHEETRATASQVEKYNGGQYLVVRDMAEAELVMDYLEDRAGVQPAREPLSREAFLERFAKAASDGFDPDVHLERVGVANQTTMLARESLAIGAAVGESMTRGYGEAHRAEHFRTFDTICSATQDRQDAVMELLRDPLDLMVVVGGYNSSNTISLAALCAEQVPTYHIADPDEIDVAENRVRYRRIGAKHHEDEMSSWLPTTGPLRIGITAGASTPNNKIGQAVARVFAIRGVDAGSII</sequence>
<evidence type="ECO:0000313" key="10">
    <source>
        <dbReference type="EMBL" id="HCT58189.1"/>
    </source>
</evidence>
<dbReference type="PANTHER" id="PTHR31619:SF5">
    <property type="entry name" value="4-HYDROXY-3-METHYLBUT-2-ENYL DIPHOSPHATE REDUCTASE, CHLOROPLASTIC"/>
    <property type="match status" value="1"/>
</dbReference>
<accession>A0A3D4VAP0</accession>
<evidence type="ECO:0000256" key="5">
    <source>
        <dbReference type="ARBA" id="ARBA00023004"/>
    </source>
</evidence>
<dbReference type="GO" id="GO:0051539">
    <property type="term" value="F:4 iron, 4 sulfur cluster binding"/>
    <property type="evidence" value="ECO:0007669"/>
    <property type="project" value="UniProtKB-KW"/>
</dbReference>
<evidence type="ECO:0000256" key="1">
    <source>
        <dbReference type="ARBA" id="ARBA00001966"/>
    </source>
</evidence>
<reference evidence="10 11" key="1">
    <citation type="journal article" date="2018" name="Nat. Biotechnol.">
        <title>A standardized bacterial taxonomy based on genome phylogeny substantially revises the tree of life.</title>
        <authorList>
            <person name="Parks D.H."/>
            <person name="Chuvochina M."/>
            <person name="Waite D.W."/>
            <person name="Rinke C."/>
            <person name="Skarshewski A."/>
            <person name="Chaumeil P.A."/>
            <person name="Hugenholtz P."/>
        </authorList>
    </citation>
    <scope>NUCLEOTIDE SEQUENCE [LARGE SCALE GENOMIC DNA]</scope>
    <source>
        <strain evidence="10">UBA8844</strain>
    </source>
</reference>
<evidence type="ECO:0000256" key="2">
    <source>
        <dbReference type="ARBA" id="ARBA00022485"/>
    </source>
</evidence>
<keyword evidence="4" id="KW-0560">Oxidoreductase</keyword>
<dbReference type="Pfam" id="PF02401">
    <property type="entry name" value="LYTB"/>
    <property type="match status" value="1"/>
</dbReference>